<dbReference type="InterPro" id="IPR011598">
    <property type="entry name" value="bHLH_dom"/>
</dbReference>
<comment type="subcellular location">
    <subcellularLocation>
        <location evidence="1">Nucleus</location>
    </subcellularLocation>
</comment>
<dbReference type="Pfam" id="PF00010">
    <property type="entry name" value="HLH"/>
    <property type="match status" value="1"/>
</dbReference>
<feature type="region of interest" description="Disordered" evidence="6">
    <location>
        <begin position="453"/>
        <end position="484"/>
    </location>
</feature>
<reference evidence="9" key="1">
    <citation type="submission" date="2025-08" db="UniProtKB">
        <authorList>
            <consortium name="RefSeq"/>
        </authorList>
    </citation>
    <scope>IDENTIFICATION</scope>
</reference>
<accession>A0AAJ6XPG3</accession>
<dbReference type="Pfam" id="PF14215">
    <property type="entry name" value="bHLH-MYC_N"/>
    <property type="match status" value="1"/>
</dbReference>
<dbReference type="Pfam" id="PF22754">
    <property type="entry name" value="bHLH-TF_ACT-like_plant"/>
    <property type="match status" value="1"/>
</dbReference>
<keyword evidence="8" id="KW-1185">Reference proteome</keyword>
<evidence type="ECO:0000256" key="3">
    <source>
        <dbReference type="ARBA" id="ARBA00023159"/>
    </source>
</evidence>
<dbReference type="Gene3D" id="4.10.280.10">
    <property type="entry name" value="Helix-loop-helix DNA-binding domain"/>
    <property type="match status" value="1"/>
</dbReference>
<feature type="compositionally biased region" description="Acidic residues" evidence="6">
    <location>
        <begin position="243"/>
        <end position="272"/>
    </location>
</feature>
<organism evidence="8 9">
    <name type="scientific">Populus euphratica</name>
    <name type="common">Euphrates poplar</name>
    <dbReference type="NCBI Taxonomy" id="75702"/>
    <lineage>
        <taxon>Eukaryota</taxon>
        <taxon>Viridiplantae</taxon>
        <taxon>Streptophyta</taxon>
        <taxon>Embryophyta</taxon>
        <taxon>Tracheophyta</taxon>
        <taxon>Spermatophyta</taxon>
        <taxon>Magnoliopsida</taxon>
        <taxon>eudicotyledons</taxon>
        <taxon>Gunneridae</taxon>
        <taxon>Pentapetalae</taxon>
        <taxon>rosids</taxon>
        <taxon>fabids</taxon>
        <taxon>Malpighiales</taxon>
        <taxon>Salicaceae</taxon>
        <taxon>Saliceae</taxon>
        <taxon>Populus</taxon>
    </lineage>
</organism>
<dbReference type="SUPFAM" id="SSF47459">
    <property type="entry name" value="HLH, helix-loop-helix DNA-binding domain"/>
    <property type="match status" value="1"/>
</dbReference>
<keyword evidence="2" id="KW-0805">Transcription regulation</keyword>
<dbReference type="GeneID" id="105126870"/>
<evidence type="ECO:0000313" key="8">
    <source>
        <dbReference type="Proteomes" id="UP000694918"/>
    </source>
</evidence>
<feature type="compositionally biased region" description="Polar residues" evidence="6">
    <location>
        <begin position="357"/>
        <end position="371"/>
    </location>
</feature>
<evidence type="ECO:0000256" key="1">
    <source>
        <dbReference type="ARBA" id="ARBA00004123"/>
    </source>
</evidence>
<feature type="compositionally biased region" description="Basic and acidic residues" evidence="6">
    <location>
        <begin position="538"/>
        <end position="549"/>
    </location>
</feature>
<dbReference type="Proteomes" id="UP000694918">
    <property type="component" value="Unplaced"/>
</dbReference>
<dbReference type="AlphaFoldDB" id="A0AAJ6XPG3"/>
<feature type="region of interest" description="Disordered" evidence="6">
    <location>
        <begin position="195"/>
        <end position="274"/>
    </location>
</feature>
<feature type="compositionally biased region" description="Basic and acidic residues" evidence="6">
    <location>
        <begin position="453"/>
        <end position="468"/>
    </location>
</feature>
<keyword evidence="3" id="KW-0010">Activator</keyword>
<keyword evidence="4" id="KW-0804">Transcription</keyword>
<dbReference type="GO" id="GO:0005634">
    <property type="term" value="C:nucleus"/>
    <property type="evidence" value="ECO:0007669"/>
    <property type="project" value="UniProtKB-SubCell"/>
</dbReference>
<evidence type="ECO:0000259" key="7">
    <source>
        <dbReference type="PROSITE" id="PS50888"/>
    </source>
</evidence>
<evidence type="ECO:0000256" key="2">
    <source>
        <dbReference type="ARBA" id="ARBA00023015"/>
    </source>
</evidence>
<evidence type="ECO:0000256" key="4">
    <source>
        <dbReference type="ARBA" id="ARBA00023163"/>
    </source>
</evidence>
<dbReference type="InterPro" id="IPR036638">
    <property type="entry name" value="HLH_DNA-bd_sf"/>
</dbReference>
<feature type="region of interest" description="Disordered" evidence="6">
    <location>
        <begin position="538"/>
        <end position="566"/>
    </location>
</feature>
<dbReference type="SMART" id="SM00353">
    <property type="entry name" value="HLH"/>
    <property type="match status" value="1"/>
</dbReference>
<dbReference type="PROSITE" id="PS50888">
    <property type="entry name" value="BHLH"/>
    <property type="match status" value="1"/>
</dbReference>
<dbReference type="GO" id="GO:0080090">
    <property type="term" value="P:regulation of primary metabolic process"/>
    <property type="evidence" value="ECO:0007669"/>
    <property type="project" value="UniProtKB-ARBA"/>
</dbReference>
<dbReference type="GO" id="GO:0046983">
    <property type="term" value="F:protein dimerization activity"/>
    <property type="evidence" value="ECO:0007669"/>
    <property type="project" value="InterPro"/>
</dbReference>
<sequence>MAAPLSSRLQTILQAAVQSVQWTYSLFWQMCPQQGILVWGDGYYNGPIKTRKTVQPMEVSTEEASLQRSQQLRDLYDSLSIGETNQPERRPCAALSPEDLTETEWFYLMCVSFSFSPGAGLPGKAYDRKQHVWLTGANDIDSKTFSRAILAKSAGVQTVVCIPLLDGVVEFGTTDKMKEDLGFIQHVKSFFSDHHHLPPPKPALSEHSTSNPATSSDHPYLYSPPIPPFLVAADPPANAGQMNEDEEEEEEEEEEEDDDEDDEEDQESDLEAETSREALLEPCQAQNPLQVAVVEPSELMQLEMSEGIRLGSPDDGSNTLDLDFPFISPESLMNHQSRADSFRTESARRWAPMLQDNPFSGSLQPSASGSPTLEDLAQEDTHYSQTVSTILQNQTIEHAAEASPNAYEAYSNQSAFTKWMNCTDPCLNVPVETTSQWLLKYILFTVPYLHSKNREENSPKSRDGDAANKFRKGTPQDELSANHVLAERRRREKLNERFIILRSLVPFVTKMDKASILGDTIEYVKQLLQKIQDLEARNKQMESEQRSRSVDPPQTMTTSTSLNEQNNGVTVVDRARSVGPGSDKRKMRIVEDYTTGRAQPKSVDSLPSPEPMVDAEPEISVEVSIIESDALIELKCGYREGLLLDIMQMLRELRIETIAVQSSSNNGIFVGELRAKVKENVSGKKLSIVEVKRAIRQIIPLD</sequence>
<feature type="compositionally biased region" description="Polar residues" evidence="6">
    <location>
        <begin position="552"/>
        <end position="566"/>
    </location>
</feature>
<dbReference type="RefSeq" id="XP_011026186.1">
    <property type="nucleotide sequence ID" value="XM_011027884.1"/>
</dbReference>
<name>A0AAJ6XPG3_POPEU</name>
<dbReference type="PANTHER" id="PTHR46266">
    <property type="entry name" value="TRANSCRIPTION FACTOR TT8"/>
    <property type="match status" value="1"/>
</dbReference>
<keyword evidence="5" id="KW-0539">Nucleus</keyword>
<evidence type="ECO:0000256" key="5">
    <source>
        <dbReference type="ARBA" id="ARBA00023242"/>
    </source>
</evidence>
<protein>
    <submittedName>
        <fullName evidence="9">Basic helix-loop-helix protein A-like</fullName>
    </submittedName>
</protein>
<dbReference type="InterPro" id="IPR025610">
    <property type="entry name" value="MYC/MYB_N"/>
</dbReference>
<proteinExistence type="predicted"/>
<dbReference type="InterPro" id="IPR054502">
    <property type="entry name" value="bHLH-TF_ACT-like_plant"/>
</dbReference>
<gene>
    <name evidence="9" type="primary">LOC105126870</name>
</gene>
<evidence type="ECO:0000256" key="6">
    <source>
        <dbReference type="SAM" id="MobiDB-lite"/>
    </source>
</evidence>
<dbReference type="PANTHER" id="PTHR46266:SF4">
    <property type="entry name" value="TRANSCRIPTION FACTOR TT8"/>
    <property type="match status" value="1"/>
</dbReference>
<feature type="domain" description="BHLH" evidence="7">
    <location>
        <begin position="478"/>
        <end position="527"/>
    </location>
</feature>
<evidence type="ECO:0000313" key="9">
    <source>
        <dbReference type="RefSeq" id="XP_011026186.1"/>
    </source>
</evidence>
<feature type="region of interest" description="Disordered" evidence="6">
    <location>
        <begin position="355"/>
        <end position="381"/>
    </location>
</feature>
<dbReference type="KEGG" id="peu:105126870"/>
<feature type="compositionally biased region" description="Polar residues" evidence="6">
    <location>
        <begin position="206"/>
        <end position="217"/>
    </location>
</feature>